<dbReference type="EMBL" id="CP022674">
    <property type="protein sequence ID" value="AXI28627.1"/>
    <property type="molecule type" value="Genomic_DNA"/>
</dbReference>
<gene>
    <name evidence="1" type="ORF">CIB87_06215</name>
</gene>
<dbReference type="AlphaFoldDB" id="A0AA86IBV1"/>
<dbReference type="Proteomes" id="UP000253834">
    <property type="component" value="Chromosome"/>
</dbReference>
<organism evidence="1 2">
    <name type="scientific">Priestia megaterium</name>
    <name type="common">Bacillus megaterium</name>
    <dbReference type="NCBI Taxonomy" id="1404"/>
    <lineage>
        <taxon>Bacteria</taxon>
        <taxon>Bacillati</taxon>
        <taxon>Bacillota</taxon>
        <taxon>Bacilli</taxon>
        <taxon>Bacillales</taxon>
        <taxon>Bacillaceae</taxon>
        <taxon>Priestia</taxon>
    </lineage>
</organism>
<proteinExistence type="predicted"/>
<reference evidence="1 2" key="1">
    <citation type="submission" date="2017-07" db="EMBL/GenBank/DDBJ databases">
        <title>Isolation and development of strain Bacillus megaterium SR7 for enhanced growth and metabolite production under supercritical carbon dioxide.</title>
        <authorList>
            <person name="Freedman A.J.E."/>
            <person name="Peet K.C."/>
            <person name="Boock J.T."/>
            <person name="Penn K."/>
            <person name="Prather K.L.J."/>
            <person name="Thompson J.R."/>
        </authorList>
    </citation>
    <scope>NUCLEOTIDE SEQUENCE [LARGE SCALE GENOMIC DNA]</scope>
    <source>
        <strain evidence="1 2">SR7</strain>
    </source>
</reference>
<evidence type="ECO:0000313" key="1">
    <source>
        <dbReference type="EMBL" id="AXI28627.1"/>
    </source>
</evidence>
<sequence>MIEKKLTFCLLDGVSDPVLEKGNDIWSGLKLIERQEDEEEEEFLHDELYQSYWDWEEASNKNK</sequence>
<dbReference type="RefSeq" id="WP_114894865.1">
    <property type="nucleotide sequence ID" value="NZ_CP022674.1"/>
</dbReference>
<protein>
    <submittedName>
        <fullName evidence="1">Uncharacterized protein</fullName>
    </submittedName>
</protein>
<name>A0AA86IBV1_PRIMG</name>
<accession>A0AA86IBV1</accession>
<evidence type="ECO:0000313" key="2">
    <source>
        <dbReference type="Proteomes" id="UP000253834"/>
    </source>
</evidence>